<dbReference type="EMBL" id="LNIX01000010">
    <property type="protein sequence ID" value="OXA49858.1"/>
    <property type="molecule type" value="Genomic_DNA"/>
</dbReference>
<evidence type="ECO:0000313" key="2">
    <source>
        <dbReference type="EMBL" id="OXA44835.1"/>
    </source>
</evidence>
<evidence type="ECO:0008006" key="5">
    <source>
        <dbReference type="Google" id="ProtNLM"/>
    </source>
</evidence>
<protein>
    <recommendedName>
        <fullName evidence="5">DUF4806 domain-containing protein</fullName>
    </recommendedName>
</protein>
<feature type="region of interest" description="Disordered" evidence="1">
    <location>
        <begin position="392"/>
        <end position="420"/>
    </location>
</feature>
<evidence type="ECO:0000313" key="4">
    <source>
        <dbReference type="Proteomes" id="UP000198287"/>
    </source>
</evidence>
<organism evidence="3 4">
    <name type="scientific">Folsomia candida</name>
    <name type="common">Springtail</name>
    <dbReference type="NCBI Taxonomy" id="158441"/>
    <lineage>
        <taxon>Eukaryota</taxon>
        <taxon>Metazoa</taxon>
        <taxon>Ecdysozoa</taxon>
        <taxon>Arthropoda</taxon>
        <taxon>Hexapoda</taxon>
        <taxon>Collembola</taxon>
        <taxon>Entomobryomorpha</taxon>
        <taxon>Isotomoidea</taxon>
        <taxon>Isotomidae</taxon>
        <taxon>Proisotominae</taxon>
        <taxon>Folsomia</taxon>
    </lineage>
</organism>
<dbReference type="PANTHER" id="PTHR34153:SF2">
    <property type="entry name" value="SI:CH211-262H13.3-RELATED"/>
    <property type="match status" value="1"/>
</dbReference>
<name>A0A226DXU5_FOLCA</name>
<feature type="region of interest" description="Disordered" evidence="1">
    <location>
        <begin position="110"/>
        <end position="147"/>
    </location>
</feature>
<reference evidence="3 4" key="1">
    <citation type="submission" date="2015-12" db="EMBL/GenBank/DDBJ databases">
        <title>The genome of Folsomia candida.</title>
        <authorList>
            <person name="Faddeeva A."/>
            <person name="Derks M.F."/>
            <person name="Anvar Y."/>
            <person name="Smit S."/>
            <person name="Van Straalen N."/>
            <person name="Roelofs D."/>
        </authorList>
    </citation>
    <scope>NUCLEOTIDE SEQUENCE [LARGE SCALE GENOMIC DNA]</scope>
    <source>
        <strain evidence="3 4">VU population</strain>
        <tissue evidence="3">Whole body</tissue>
    </source>
</reference>
<dbReference type="OrthoDB" id="10071708at2759"/>
<sequence>MSQTIKSFAVVEFTEEQSVEVVSSTWIDNSKSICKWPPVSGPRIRKFVQDHTQPDSGWFQYKCRVLQNCDSYIKARGICNKAEEDSVVESTDAEDHSQRRRRANIVKNQGTGGLKLMKKKKTPSRVTKTSIPEPPLSQLSDSDSDTEKPCNYFTFPSSSYFMLNEDIISAGNKDNSEKDIDHTVEEQEGGEFQLDTSKNLENNYNELNLVSGSTPIPVTVFVSQQESCNCDVGTLKHQFEEFQAETRRFQERVIDRLVLVSDSLAELLSRTNIQGQPLPTLSGAPQLPLSAPDGFRELEAWLQTDSNFVKIVQHLEILGGKDLKSVTGRILKATLTNELAKKFCLTGRGKCSELGLQNTKVLGAVYESVRKNSSTAKATNSDIDERIKSWLKNASDRGGGRQRRRQQCPDIQDGQIGESE</sequence>
<dbReference type="Proteomes" id="UP000198287">
    <property type="component" value="Unassembled WGS sequence"/>
</dbReference>
<keyword evidence="4" id="KW-1185">Reference proteome</keyword>
<comment type="caution">
    <text evidence="3">The sequence shown here is derived from an EMBL/GenBank/DDBJ whole genome shotgun (WGS) entry which is preliminary data.</text>
</comment>
<dbReference type="AlphaFoldDB" id="A0A226DXU5"/>
<evidence type="ECO:0000256" key="1">
    <source>
        <dbReference type="SAM" id="MobiDB-lite"/>
    </source>
</evidence>
<dbReference type="EMBL" id="LNIX01000019">
    <property type="protein sequence ID" value="OXA44835.1"/>
    <property type="molecule type" value="Genomic_DNA"/>
</dbReference>
<evidence type="ECO:0000313" key="3">
    <source>
        <dbReference type="EMBL" id="OXA49858.1"/>
    </source>
</evidence>
<gene>
    <name evidence="3" type="ORF">Fcan01_15373</name>
    <name evidence="2" type="ORF">Fcan01_20943</name>
</gene>
<accession>A0A226DXU5</accession>
<proteinExistence type="predicted"/>
<dbReference type="PANTHER" id="PTHR34153">
    <property type="entry name" value="SI:CH211-262H13.3-RELATED-RELATED"/>
    <property type="match status" value="1"/>
</dbReference>